<dbReference type="GO" id="GO:0009626">
    <property type="term" value="P:plant-type hypersensitive response"/>
    <property type="evidence" value="ECO:0007669"/>
    <property type="project" value="UniProtKB-KW"/>
</dbReference>
<dbReference type="GO" id="GO:0061630">
    <property type="term" value="F:ubiquitin protein ligase activity"/>
    <property type="evidence" value="ECO:0000318"/>
    <property type="project" value="GO_Central"/>
</dbReference>
<dbReference type="Pfam" id="PF26192">
    <property type="entry name" value="RNF157-like_N"/>
    <property type="match status" value="1"/>
</dbReference>
<evidence type="ECO:0000256" key="1">
    <source>
        <dbReference type="ARBA" id="ARBA00000900"/>
    </source>
</evidence>
<comment type="catalytic activity">
    <reaction evidence="1">
        <text>S-ubiquitinyl-[E2 ubiquitin-conjugating enzyme]-L-cysteine + [acceptor protein]-L-lysine = [E2 ubiquitin-conjugating enzyme]-L-cysteine + N(6)-ubiquitinyl-[acceptor protein]-L-lysine.</text>
        <dbReference type="EC" id="2.3.2.27"/>
    </reaction>
</comment>
<dbReference type="PANTHER" id="PTHR22996">
    <property type="entry name" value="MAHOGUNIN"/>
    <property type="match status" value="1"/>
</dbReference>
<keyword evidence="9" id="KW-0833">Ubl conjugation pathway</keyword>
<evidence type="ECO:0000313" key="18">
    <source>
        <dbReference type="Proteomes" id="UP000004994"/>
    </source>
</evidence>
<feature type="region of interest" description="Disordered" evidence="14">
    <location>
        <begin position="365"/>
        <end position="393"/>
    </location>
</feature>
<evidence type="ECO:0000259" key="15">
    <source>
        <dbReference type="PROSITE" id="PS50089"/>
    </source>
</evidence>
<dbReference type="GO" id="GO:0008270">
    <property type="term" value="F:zinc ion binding"/>
    <property type="evidence" value="ECO:0007669"/>
    <property type="project" value="UniProtKB-KW"/>
</dbReference>
<evidence type="ECO:0000259" key="16">
    <source>
        <dbReference type="PROSITE" id="PS50846"/>
    </source>
</evidence>
<dbReference type="InterPro" id="IPR006121">
    <property type="entry name" value="HMA_dom"/>
</dbReference>
<dbReference type="Proteomes" id="UP000004994">
    <property type="component" value="Chromosome 1"/>
</dbReference>
<keyword evidence="10" id="KW-0862">Zinc</keyword>
<evidence type="ECO:0000256" key="6">
    <source>
        <dbReference type="ARBA" id="ARBA00022707"/>
    </source>
</evidence>
<dbReference type="InParanoid" id="A0A3Q7EP81"/>
<dbReference type="SUPFAM" id="SSF57850">
    <property type="entry name" value="RING/U-box"/>
    <property type="match status" value="1"/>
</dbReference>
<comment type="subcellular location">
    <subcellularLocation>
        <location evidence="2">Membrane</location>
        <topology evidence="2">Peripheral membrane protein</topology>
    </subcellularLocation>
</comment>
<evidence type="ECO:0000256" key="5">
    <source>
        <dbReference type="ARBA" id="ARBA00022679"/>
    </source>
</evidence>
<feature type="domain" description="HMA" evidence="16">
    <location>
        <begin position="279"/>
        <end position="342"/>
    </location>
</feature>
<dbReference type="PROSITE" id="PS50089">
    <property type="entry name" value="ZF_RING_2"/>
    <property type="match status" value="1"/>
</dbReference>
<keyword evidence="11" id="KW-0449">Lipoprotein</keyword>
<dbReference type="FunCoup" id="A0A3Q7EP81">
    <property type="interactions" value="1278"/>
</dbReference>
<dbReference type="OMA" id="QFANLNM"/>
<dbReference type="InterPro" id="IPR045195">
    <property type="entry name" value="LOG2-like_mRING_C3HC5"/>
</dbReference>
<feature type="compositionally biased region" description="Gly residues" evidence="14">
    <location>
        <begin position="480"/>
        <end position="491"/>
    </location>
</feature>
<comment type="pathway">
    <text evidence="3">Protein modification; protein ubiquitination.</text>
</comment>
<proteinExistence type="inferred from homology"/>
<dbReference type="AlphaFoldDB" id="A0A3Q7EP81"/>
<comment type="similarity">
    <text evidence="12">Belongs to the RING-type zinc finger family. LOG2 subfamily.</text>
</comment>
<dbReference type="GO" id="GO:0016567">
    <property type="term" value="P:protein ubiquitination"/>
    <property type="evidence" value="ECO:0000318"/>
    <property type="project" value="GO_Central"/>
</dbReference>
<dbReference type="InterPro" id="IPR058981">
    <property type="entry name" value="MGRN1/RNF157-like_N"/>
</dbReference>
<dbReference type="Gene3D" id="3.30.40.10">
    <property type="entry name" value="Zinc/RING finger domain, C3HC4 (zinc finger)"/>
    <property type="match status" value="1"/>
</dbReference>
<dbReference type="InterPro" id="IPR045194">
    <property type="entry name" value="MGRN1/RNF157-like"/>
</dbReference>
<evidence type="ECO:0000256" key="7">
    <source>
        <dbReference type="ARBA" id="ARBA00022723"/>
    </source>
</evidence>
<dbReference type="FunFam" id="3.30.40.10:FF:000115">
    <property type="entry name" value="probable E3 ubiquitin-protein ligase LOG2"/>
    <property type="match status" value="1"/>
</dbReference>
<feature type="region of interest" description="Disordered" evidence="14">
    <location>
        <begin position="431"/>
        <end position="574"/>
    </location>
</feature>
<dbReference type="PANTHER" id="PTHR22996:SF4">
    <property type="entry name" value="E3 UBIQUITIN-PROTEIN LIGASE LUL4-RELATED"/>
    <property type="match status" value="1"/>
</dbReference>
<dbReference type="Pfam" id="PF13920">
    <property type="entry name" value="zf-C3HC4_3"/>
    <property type="match status" value="1"/>
</dbReference>
<dbReference type="SUPFAM" id="SSF55008">
    <property type="entry name" value="HMA, heavy metal-associated domain"/>
    <property type="match status" value="1"/>
</dbReference>
<keyword evidence="18" id="KW-1185">Reference proteome</keyword>
<dbReference type="SMART" id="SM00184">
    <property type="entry name" value="RING"/>
    <property type="match status" value="1"/>
</dbReference>
<evidence type="ECO:0000256" key="11">
    <source>
        <dbReference type="ARBA" id="ARBA00023288"/>
    </source>
</evidence>
<dbReference type="EC" id="2.3.2.27" evidence="4"/>
<dbReference type="Pfam" id="PF00403">
    <property type="entry name" value="HMA"/>
    <property type="match status" value="1"/>
</dbReference>
<keyword evidence="5" id="KW-0808">Transferase</keyword>
<evidence type="ECO:0000256" key="2">
    <source>
        <dbReference type="ARBA" id="ARBA00004170"/>
    </source>
</evidence>
<dbReference type="CDD" id="cd16789">
    <property type="entry name" value="mRING-HC-C3HC5_MGRN1-like"/>
    <property type="match status" value="1"/>
</dbReference>
<dbReference type="EnsemblPlants" id="Solyc01g098760.3.1">
    <property type="protein sequence ID" value="Solyc01g098760.3.1"/>
    <property type="gene ID" value="Solyc01g098760.3"/>
</dbReference>
<feature type="region of interest" description="Disordered" evidence="14">
    <location>
        <begin position="407"/>
        <end position="426"/>
    </location>
</feature>
<sequence length="697" mass="75570">MIMVHVDEFNKDFHLVSFTFDALVDGSITIFYFAKEGPNCKFNPVYPEIKPVQIPFVKGLGQKFSQPSGTGIDLGFFDVNDLSKPLQGEEIFPLVISAESSLSSTPLDEKYVGQSLENSAHSQITEAVLVKNNEDHFQVKVIKQILWIEGVRYELREIYGINNSEETNVNDEESGKECVICMTEPKDTAVLPCRHMCLCGECAKELRHQSNKCPICRQPIEELLEIKRHHKLGYGDSRSLMVIENLIQKDWREVGTGNSEADRESASADRMNKQEMLKSQTCVLKVNIHCDGCKQKVKKKLQKIEGVYTVKIDSDQSKVTVTGNVDPATLIKKLVKSGKHAELWGGGQKGGSNFNMMNNQFMNMQMDNFKGGKDNKSQKGGGGGGNKEPPKGNAQQFLQMMQNLKGSKDNFKMPNIPNPKDQKSVKFNLPEDEFDDESDDFDDESDDYDDESDEEFGAPPPSKMMGGGSHGLNAMMMKGGPMGNNGGNGKKGGVEIPVQMKGMAGNHHGGGKNNNNGGGKQGKGGNQNQNVGKNGGKGNNNGSFGGAAVPQKGGGGGKMDGGLMMNSLQQGGPHGMMSMGQKSGGGPMTMGPMGHMSAAQGLPAGGPGGYPGMGQGGNNPYSQQQQQYMAQMMMNQQRPAGYDMYGAHPNMYGAHPMMYARQHPSVSYGPPPPMGAPVHDNFTHMFSDENTGSCSIM</sequence>
<evidence type="ECO:0000256" key="3">
    <source>
        <dbReference type="ARBA" id="ARBA00004906"/>
    </source>
</evidence>
<dbReference type="GO" id="GO:0016020">
    <property type="term" value="C:membrane"/>
    <property type="evidence" value="ECO:0007669"/>
    <property type="project" value="UniProtKB-SubCell"/>
</dbReference>
<dbReference type="CDD" id="cd00371">
    <property type="entry name" value="HMA"/>
    <property type="match status" value="1"/>
</dbReference>
<evidence type="ECO:0000256" key="4">
    <source>
        <dbReference type="ARBA" id="ARBA00012483"/>
    </source>
</evidence>
<dbReference type="PROSITE" id="PS50846">
    <property type="entry name" value="HMA_2"/>
    <property type="match status" value="1"/>
</dbReference>
<evidence type="ECO:0000256" key="10">
    <source>
        <dbReference type="ARBA" id="ARBA00022833"/>
    </source>
</evidence>
<name>A0A3Q7EP81_SOLLC</name>
<dbReference type="PaxDb" id="4081-Solyc01g098760.2.1"/>
<keyword evidence="7" id="KW-0479">Metal-binding</keyword>
<dbReference type="FunFam" id="3.30.70.100:FF:000008">
    <property type="entry name" value="Copper transport protein ATOX1"/>
    <property type="match status" value="1"/>
</dbReference>
<feature type="compositionally biased region" description="Gly residues" evidence="14">
    <location>
        <begin position="533"/>
        <end position="545"/>
    </location>
</feature>
<feature type="domain" description="RING-type" evidence="15">
    <location>
        <begin position="178"/>
        <end position="217"/>
    </location>
</feature>
<dbReference type="InterPro" id="IPR001841">
    <property type="entry name" value="Znf_RING"/>
</dbReference>
<evidence type="ECO:0000256" key="8">
    <source>
        <dbReference type="ARBA" id="ARBA00022771"/>
    </source>
</evidence>
<evidence type="ECO:0000256" key="12">
    <source>
        <dbReference type="ARBA" id="ARBA00025721"/>
    </source>
</evidence>
<dbReference type="InterPro" id="IPR036163">
    <property type="entry name" value="HMA_dom_sf"/>
</dbReference>
<accession>A0A3Q7EP81</accession>
<dbReference type="InterPro" id="IPR013083">
    <property type="entry name" value="Znf_RING/FYVE/PHD"/>
</dbReference>
<reference evidence="17" key="2">
    <citation type="submission" date="2019-01" db="UniProtKB">
        <authorList>
            <consortium name="EnsemblPlants"/>
        </authorList>
    </citation>
    <scope>IDENTIFICATION</scope>
    <source>
        <strain evidence="17">cv. Heinz 1706</strain>
    </source>
</reference>
<protein>
    <recommendedName>
        <fullName evidence="4">RING-type E3 ubiquitin transferase</fullName>
        <ecNumber evidence="4">2.3.2.27</ecNumber>
    </recommendedName>
</protein>
<dbReference type="Gramene" id="Solyc01g098760.3.1">
    <property type="protein sequence ID" value="Solyc01g098760.3.1"/>
    <property type="gene ID" value="Solyc01g098760.3"/>
</dbReference>
<evidence type="ECO:0000256" key="9">
    <source>
        <dbReference type="ARBA" id="ARBA00022786"/>
    </source>
</evidence>
<organism evidence="17">
    <name type="scientific">Solanum lycopersicum</name>
    <name type="common">Tomato</name>
    <name type="synonym">Lycopersicon esculentum</name>
    <dbReference type="NCBI Taxonomy" id="4081"/>
    <lineage>
        <taxon>Eukaryota</taxon>
        <taxon>Viridiplantae</taxon>
        <taxon>Streptophyta</taxon>
        <taxon>Embryophyta</taxon>
        <taxon>Tracheophyta</taxon>
        <taxon>Spermatophyta</taxon>
        <taxon>Magnoliopsida</taxon>
        <taxon>eudicotyledons</taxon>
        <taxon>Gunneridae</taxon>
        <taxon>Pentapetalae</taxon>
        <taxon>asterids</taxon>
        <taxon>lamiids</taxon>
        <taxon>Solanales</taxon>
        <taxon>Solanaceae</taxon>
        <taxon>Solanoideae</taxon>
        <taxon>Solaneae</taxon>
        <taxon>Solanum</taxon>
        <taxon>Solanum subgen. Lycopersicon</taxon>
    </lineage>
</organism>
<feature type="compositionally biased region" description="Acidic residues" evidence="14">
    <location>
        <begin position="431"/>
        <end position="456"/>
    </location>
</feature>
<feature type="compositionally biased region" description="Gly residues" evidence="14">
    <location>
        <begin position="507"/>
        <end position="525"/>
    </location>
</feature>
<evidence type="ECO:0000256" key="14">
    <source>
        <dbReference type="SAM" id="MobiDB-lite"/>
    </source>
</evidence>
<evidence type="ECO:0000313" key="17">
    <source>
        <dbReference type="EnsemblPlants" id="Solyc01g098760.3.1"/>
    </source>
</evidence>
<keyword evidence="8 13" id="KW-0863">Zinc-finger</keyword>
<reference evidence="17" key="1">
    <citation type="journal article" date="2012" name="Nature">
        <title>The tomato genome sequence provides insights into fleshy fruit evolution.</title>
        <authorList>
            <consortium name="Tomato Genome Consortium"/>
        </authorList>
    </citation>
    <scope>NUCLEOTIDE SEQUENCE [LARGE SCALE GENOMIC DNA]</scope>
    <source>
        <strain evidence="17">cv. Heinz 1706</strain>
    </source>
</reference>
<keyword evidence="6" id="KW-0519">Myristate</keyword>
<dbReference type="Gene3D" id="3.30.70.100">
    <property type="match status" value="1"/>
</dbReference>
<evidence type="ECO:0000256" key="13">
    <source>
        <dbReference type="PROSITE-ProRule" id="PRU00175"/>
    </source>
</evidence>